<dbReference type="RefSeq" id="WP_281243856.1">
    <property type="nucleotide sequence ID" value="NZ_FONT01000001.1"/>
</dbReference>
<accession>A0A1I1ZXD5</accession>
<keyword evidence="1" id="KW-0812">Transmembrane</keyword>
<sequence>METFGIIGFTFGVIAFTTAVTNTKKVKELEMRINDLENKE</sequence>
<keyword evidence="1" id="KW-0472">Membrane</keyword>
<name>A0A1I1ZXD5_9BACI</name>
<evidence type="ECO:0000313" key="3">
    <source>
        <dbReference type="Proteomes" id="UP000199516"/>
    </source>
</evidence>
<dbReference type="EMBL" id="FONT01000001">
    <property type="protein sequence ID" value="SFE35323.1"/>
    <property type="molecule type" value="Genomic_DNA"/>
</dbReference>
<feature type="transmembrane region" description="Helical" evidence="1">
    <location>
        <begin position="6"/>
        <end position="23"/>
    </location>
</feature>
<keyword evidence="3" id="KW-1185">Reference proteome</keyword>
<reference evidence="2 3" key="1">
    <citation type="submission" date="2016-10" db="EMBL/GenBank/DDBJ databases">
        <authorList>
            <person name="de Groot N.N."/>
        </authorList>
    </citation>
    <scope>NUCLEOTIDE SEQUENCE [LARGE SCALE GENOMIC DNA]</scope>
    <source>
        <strain evidence="2 3">DSM 23995</strain>
    </source>
</reference>
<gene>
    <name evidence="2" type="ORF">SAMN05192532_101452</name>
</gene>
<evidence type="ECO:0000256" key="1">
    <source>
        <dbReference type="SAM" id="Phobius"/>
    </source>
</evidence>
<protein>
    <submittedName>
        <fullName evidence="2">Uncharacterized protein</fullName>
    </submittedName>
</protein>
<dbReference type="Proteomes" id="UP000199516">
    <property type="component" value="Unassembled WGS sequence"/>
</dbReference>
<organism evidence="2 3">
    <name type="scientific">Alteribacillus iranensis</name>
    <dbReference type="NCBI Taxonomy" id="930128"/>
    <lineage>
        <taxon>Bacteria</taxon>
        <taxon>Bacillati</taxon>
        <taxon>Bacillota</taxon>
        <taxon>Bacilli</taxon>
        <taxon>Bacillales</taxon>
        <taxon>Bacillaceae</taxon>
        <taxon>Alteribacillus</taxon>
    </lineage>
</organism>
<dbReference type="AlphaFoldDB" id="A0A1I1ZXD5"/>
<evidence type="ECO:0000313" key="2">
    <source>
        <dbReference type="EMBL" id="SFE35323.1"/>
    </source>
</evidence>
<proteinExistence type="predicted"/>
<keyword evidence="1" id="KW-1133">Transmembrane helix</keyword>
<dbReference type="STRING" id="930128.SAMN05192532_101452"/>